<evidence type="ECO:0000313" key="13">
    <source>
        <dbReference type="Proteomes" id="UP000242188"/>
    </source>
</evidence>
<proteinExistence type="inferred from homology"/>
<feature type="disulfide bond" evidence="9">
    <location>
        <begin position="71"/>
        <end position="164"/>
    </location>
</feature>
<gene>
    <name evidence="12" type="ORF">KP79_PYT11562</name>
</gene>
<dbReference type="InterPro" id="IPR027465">
    <property type="entry name" value="TIMP_C"/>
</dbReference>
<dbReference type="SUPFAM" id="SSF50242">
    <property type="entry name" value="TIMP-like"/>
    <property type="match status" value="1"/>
</dbReference>
<keyword evidence="7" id="KW-0481">Metalloenzyme inhibitor</keyword>
<evidence type="ECO:0000256" key="10">
    <source>
        <dbReference type="SAM" id="MobiDB-lite"/>
    </source>
</evidence>
<feature type="disulfide bond" evidence="9">
    <location>
        <begin position="83"/>
        <end position="215"/>
    </location>
</feature>
<dbReference type="Proteomes" id="UP000242188">
    <property type="component" value="Unassembled WGS sequence"/>
</dbReference>
<dbReference type="GO" id="GO:0005615">
    <property type="term" value="C:extracellular space"/>
    <property type="evidence" value="ECO:0007669"/>
    <property type="project" value="TreeGrafter"/>
</dbReference>
<evidence type="ECO:0000256" key="9">
    <source>
        <dbReference type="PIRSR" id="PIRSR601820-3"/>
    </source>
</evidence>
<evidence type="ECO:0000259" key="11">
    <source>
        <dbReference type="PROSITE" id="PS50189"/>
    </source>
</evidence>
<feature type="disulfide bond" evidence="9">
    <location>
        <begin position="222"/>
        <end position="227"/>
    </location>
</feature>
<comment type="subcellular location">
    <subcellularLocation>
        <location evidence="1">Secreted</location>
    </subcellularLocation>
</comment>
<dbReference type="GO" id="GO:0008191">
    <property type="term" value="F:metalloendopeptidase inhibitor activity"/>
    <property type="evidence" value="ECO:0007669"/>
    <property type="project" value="InterPro"/>
</dbReference>
<dbReference type="GO" id="GO:0046872">
    <property type="term" value="F:metal ion binding"/>
    <property type="evidence" value="ECO:0007669"/>
    <property type="project" value="UniProtKB-KW"/>
</dbReference>
<organism evidence="12 13">
    <name type="scientific">Mizuhopecten yessoensis</name>
    <name type="common">Japanese scallop</name>
    <name type="synonym">Patinopecten yessoensis</name>
    <dbReference type="NCBI Taxonomy" id="6573"/>
    <lineage>
        <taxon>Eukaryota</taxon>
        <taxon>Metazoa</taxon>
        <taxon>Spiralia</taxon>
        <taxon>Lophotrochozoa</taxon>
        <taxon>Mollusca</taxon>
        <taxon>Bivalvia</taxon>
        <taxon>Autobranchia</taxon>
        <taxon>Pteriomorphia</taxon>
        <taxon>Pectinida</taxon>
        <taxon>Pectinoidea</taxon>
        <taxon>Pectinidae</taxon>
        <taxon>Mizuhopecten</taxon>
    </lineage>
</organism>
<keyword evidence="6 9" id="KW-1015">Disulfide bond</keyword>
<evidence type="ECO:0000313" key="12">
    <source>
        <dbReference type="EMBL" id="OWF56675.1"/>
    </source>
</evidence>
<comment type="caution">
    <text evidence="12">The sequence shown here is derived from an EMBL/GenBank/DDBJ whole genome shotgun (WGS) entry which is preliminary data.</text>
</comment>
<evidence type="ECO:0000256" key="3">
    <source>
        <dbReference type="ARBA" id="ARBA00022525"/>
    </source>
</evidence>
<dbReference type="Pfam" id="PF00965">
    <property type="entry name" value="TIMP"/>
    <property type="match status" value="1"/>
</dbReference>
<feature type="domain" description="NTR" evidence="11">
    <location>
        <begin position="71"/>
        <end position="215"/>
    </location>
</feature>
<dbReference type="AlphaFoldDB" id="A0A210R6T6"/>
<dbReference type="EMBL" id="NEDP02000111">
    <property type="protein sequence ID" value="OWF56675.1"/>
    <property type="molecule type" value="Genomic_DNA"/>
</dbReference>
<dbReference type="Gene3D" id="2.40.50.120">
    <property type="match status" value="1"/>
</dbReference>
<accession>A0A210R6T6</accession>
<keyword evidence="3" id="KW-0964">Secreted</keyword>
<evidence type="ECO:0000256" key="5">
    <source>
        <dbReference type="ARBA" id="ARBA00022690"/>
    </source>
</evidence>
<dbReference type="InterPro" id="IPR001820">
    <property type="entry name" value="TIMP"/>
</dbReference>
<keyword evidence="8" id="KW-0479">Metal-binding</keyword>
<name>A0A210R6T6_MIZYE</name>
<feature type="disulfide bond" evidence="9">
    <location>
        <begin position="217"/>
        <end position="263"/>
    </location>
</feature>
<dbReference type="PANTHER" id="PTHR11844:SF33">
    <property type="entry name" value="TISSUE INHIBITOR OF METALLOPROTEINASE"/>
    <property type="match status" value="1"/>
</dbReference>
<dbReference type="GO" id="GO:0051045">
    <property type="term" value="P:negative regulation of membrane protein ectodomain proteolysis"/>
    <property type="evidence" value="ECO:0007669"/>
    <property type="project" value="TreeGrafter"/>
</dbReference>
<dbReference type="InterPro" id="IPR001134">
    <property type="entry name" value="Netrin_domain"/>
</dbReference>
<feature type="binding site" evidence="8">
    <location>
        <position position="71"/>
    </location>
    <ligand>
        <name>Zn(2+)</name>
        <dbReference type="ChEBI" id="CHEBI:29105"/>
        <note>ligand shared with metalloproteinase partner</note>
    </ligand>
</feature>
<evidence type="ECO:0000256" key="6">
    <source>
        <dbReference type="ARBA" id="ARBA00023157"/>
    </source>
</evidence>
<dbReference type="PANTHER" id="PTHR11844">
    <property type="entry name" value="METALLOPROTEASE INHIBITOR"/>
    <property type="match status" value="1"/>
</dbReference>
<evidence type="ECO:0000256" key="1">
    <source>
        <dbReference type="ARBA" id="ARBA00004613"/>
    </source>
</evidence>
<keyword evidence="13" id="KW-1185">Reference proteome</keyword>
<comment type="similarity">
    <text evidence="2">Belongs to the protease inhibitor I35 (TIMP) family.</text>
</comment>
<dbReference type="InterPro" id="IPR008993">
    <property type="entry name" value="TIMP-like_OB-fold"/>
</dbReference>
<dbReference type="SMART" id="SM00206">
    <property type="entry name" value="NTR"/>
    <property type="match status" value="1"/>
</dbReference>
<sequence>MNGITASEYSFVCELIYLDYLPTCAISPGGCDYTGVTFTCGVLYFGGFYNTMELLLYISVLLLALRETLSCSCLPSHGQSLYCRSDFILVATVKEEKNVYSRHDDRNELPMSNVDFVSSSFDTQIPIERHYRVRVHRTFKGNLNKEYQRALKKYLYTGGSDAACGVRLKHRKTYLLSGTIRNNQLWINYCGWVQEYKTLNLHQKKFLKFKYKHNCGCQVATCFGTFCSGARKLFRQDYCKYQPNWTQDCYQRHGQCVRMDGACQWKKNNQFKVCLKQNEESLPWMKQRIMPIGPEIQPETSNESNGHSPSFPGYQEP</sequence>
<dbReference type="OrthoDB" id="6041373at2759"/>
<feature type="region of interest" description="Disordered" evidence="10">
    <location>
        <begin position="295"/>
        <end position="317"/>
    </location>
</feature>
<feature type="disulfide bond" evidence="9">
    <location>
        <begin position="73"/>
        <end position="190"/>
    </location>
</feature>
<feature type="disulfide bond" evidence="9">
    <location>
        <begin position="239"/>
        <end position="256"/>
    </location>
</feature>
<protein>
    <submittedName>
        <fullName evidence="12">Metalloproteinase inhibitor 4</fullName>
    </submittedName>
</protein>
<dbReference type="Gene3D" id="3.90.370.10">
    <property type="entry name" value="Tissue inhibitor of metalloproteinase-1. Chain B, domain 1"/>
    <property type="match status" value="1"/>
</dbReference>
<dbReference type="PROSITE" id="PS50189">
    <property type="entry name" value="NTR"/>
    <property type="match status" value="1"/>
</dbReference>
<evidence type="ECO:0000256" key="4">
    <source>
        <dbReference type="ARBA" id="ARBA00022608"/>
    </source>
</evidence>
<reference evidence="12 13" key="1">
    <citation type="journal article" date="2017" name="Nat. Ecol. Evol.">
        <title>Scallop genome provides insights into evolution of bilaterian karyotype and development.</title>
        <authorList>
            <person name="Wang S."/>
            <person name="Zhang J."/>
            <person name="Jiao W."/>
            <person name="Li J."/>
            <person name="Xun X."/>
            <person name="Sun Y."/>
            <person name="Guo X."/>
            <person name="Huan P."/>
            <person name="Dong B."/>
            <person name="Zhang L."/>
            <person name="Hu X."/>
            <person name="Sun X."/>
            <person name="Wang J."/>
            <person name="Zhao C."/>
            <person name="Wang Y."/>
            <person name="Wang D."/>
            <person name="Huang X."/>
            <person name="Wang R."/>
            <person name="Lv J."/>
            <person name="Li Y."/>
            <person name="Zhang Z."/>
            <person name="Liu B."/>
            <person name="Lu W."/>
            <person name="Hui Y."/>
            <person name="Liang J."/>
            <person name="Zhou Z."/>
            <person name="Hou R."/>
            <person name="Li X."/>
            <person name="Liu Y."/>
            <person name="Li H."/>
            <person name="Ning X."/>
            <person name="Lin Y."/>
            <person name="Zhao L."/>
            <person name="Xing Q."/>
            <person name="Dou J."/>
            <person name="Li Y."/>
            <person name="Mao J."/>
            <person name="Guo H."/>
            <person name="Dou H."/>
            <person name="Li T."/>
            <person name="Mu C."/>
            <person name="Jiang W."/>
            <person name="Fu Q."/>
            <person name="Fu X."/>
            <person name="Miao Y."/>
            <person name="Liu J."/>
            <person name="Yu Q."/>
            <person name="Li R."/>
            <person name="Liao H."/>
            <person name="Li X."/>
            <person name="Kong Y."/>
            <person name="Jiang Z."/>
            <person name="Chourrout D."/>
            <person name="Li R."/>
            <person name="Bao Z."/>
        </authorList>
    </citation>
    <scope>NUCLEOTIDE SEQUENCE [LARGE SCALE GENOMIC DNA]</scope>
    <source>
        <strain evidence="12 13">PY_sf001</strain>
    </source>
</reference>
<feature type="compositionally biased region" description="Polar residues" evidence="10">
    <location>
        <begin position="298"/>
        <end position="308"/>
    </location>
</feature>
<evidence type="ECO:0000256" key="8">
    <source>
        <dbReference type="PIRSR" id="PIRSR601820-1"/>
    </source>
</evidence>
<keyword evidence="8" id="KW-0862">Zinc</keyword>
<keyword evidence="4" id="KW-0483">Metalloprotease inhibitor</keyword>
<evidence type="ECO:0000256" key="2">
    <source>
        <dbReference type="ARBA" id="ARBA00011027"/>
    </source>
</evidence>
<dbReference type="GO" id="GO:0002020">
    <property type="term" value="F:protease binding"/>
    <property type="evidence" value="ECO:0007669"/>
    <property type="project" value="TreeGrafter"/>
</dbReference>
<evidence type="ECO:0000256" key="7">
    <source>
        <dbReference type="ARBA" id="ARBA00023215"/>
    </source>
</evidence>
<dbReference type="GO" id="GO:0031012">
    <property type="term" value="C:extracellular matrix"/>
    <property type="evidence" value="ECO:0007669"/>
    <property type="project" value="TreeGrafter"/>
</dbReference>
<keyword evidence="5" id="KW-0646">Protease inhibitor</keyword>